<dbReference type="Proteomes" id="UP000499080">
    <property type="component" value="Unassembled WGS sequence"/>
</dbReference>
<evidence type="ECO:0000313" key="3">
    <source>
        <dbReference type="EMBL" id="GBN52279.1"/>
    </source>
</evidence>
<dbReference type="Gene3D" id="3.30.1370.10">
    <property type="entry name" value="K Homology domain, type 1"/>
    <property type="match status" value="1"/>
</dbReference>
<dbReference type="PROSITE" id="PS50084">
    <property type="entry name" value="KH_TYPE_1"/>
    <property type="match status" value="1"/>
</dbReference>
<dbReference type="OrthoDB" id="10027144at2759"/>
<comment type="caution">
    <text evidence="3">The sequence shown here is derived from an EMBL/GenBank/DDBJ whole genome shotgun (WGS) entry which is preliminary data.</text>
</comment>
<organism evidence="3 4">
    <name type="scientific">Araneus ventricosus</name>
    <name type="common">Orbweaver spider</name>
    <name type="synonym">Epeira ventricosa</name>
    <dbReference type="NCBI Taxonomy" id="182803"/>
    <lineage>
        <taxon>Eukaryota</taxon>
        <taxon>Metazoa</taxon>
        <taxon>Ecdysozoa</taxon>
        <taxon>Arthropoda</taxon>
        <taxon>Chelicerata</taxon>
        <taxon>Arachnida</taxon>
        <taxon>Araneae</taxon>
        <taxon>Araneomorphae</taxon>
        <taxon>Entelegynae</taxon>
        <taxon>Araneoidea</taxon>
        <taxon>Araneidae</taxon>
        <taxon>Araneus</taxon>
    </lineage>
</organism>
<dbReference type="GO" id="GO:0010468">
    <property type="term" value="P:regulation of gene expression"/>
    <property type="evidence" value="ECO:0007669"/>
    <property type="project" value="UniProtKB-ARBA"/>
</dbReference>
<dbReference type="InterPro" id="IPR004088">
    <property type="entry name" value="KH_dom_type_1"/>
</dbReference>
<dbReference type="CDD" id="cd22418">
    <property type="entry name" value="KH-I_Vigilin_rpt15"/>
    <property type="match status" value="1"/>
</dbReference>
<evidence type="ECO:0000256" key="1">
    <source>
        <dbReference type="PROSITE-ProRule" id="PRU00117"/>
    </source>
</evidence>
<dbReference type="InterPro" id="IPR004087">
    <property type="entry name" value="KH_dom"/>
</dbReference>
<dbReference type="SMART" id="SM00322">
    <property type="entry name" value="KH"/>
    <property type="match status" value="1"/>
</dbReference>
<dbReference type="InterPro" id="IPR036612">
    <property type="entry name" value="KH_dom_type_1_sf"/>
</dbReference>
<dbReference type="EMBL" id="BGPR01011639">
    <property type="protein sequence ID" value="GBN52279.1"/>
    <property type="molecule type" value="Genomic_DNA"/>
</dbReference>
<reference evidence="3 4" key="1">
    <citation type="journal article" date="2019" name="Sci. Rep.">
        <title>Orb-weaving spider Araneus ventricosus genome elucidates the spidroin gene catalogue.</title>
        <authorList>
            <person name="Kono N."/>
            <person name="Nakamura H."/>
            <person name="Ohtoshi R."/>
            <person name="Moran D.A.P."/>
            <person name="Shinohara A."/>
            <person name="Yoshida Y."/>
            <person name="Fujiwara M."/>
            <person name="Mori M."/>
            <person name="Tomita M."/>
            <person name="Arakawa K."/>
        </authorList>
    </citation>
    <scope>NUCLEOTIDE SEQUENCE [LARGE SCALE GENOMIC DNA]</scope>
</reference>
<protein>
    <submittedName>
        <fullName evidence="3">Vigilin</fullName>
    </submittedName>
</protein>
<sequence length="85" mass="9936">MYMEEFSIDSSVHSRIIGSRGRNVVKIMDMFKVFIRFPRPSDPDPDLVVIQGAEDDVLDAKDHLLNLEEEYLRIKNLNKFLINLK</sequence>
<dbReference type="SUPFAM" id="SSF54791">
    <property type="entry name" value="Eukaryotic type KH-domain (KH-domain type I)"/>
    <property type="match status" value="1"/>
</dbReference>
<proteinExistence type="predicted"/>
<feature type="domain" description="K Homology" evidence="2">
    <location>
        <begin position="2"/>
        <end position="69"/>
    </location>
</feature>
<accession>A0A4Y2PMD4</accession>
<name>A0A4Y2PMD4_ARAVE</name>
<evidence type="ECO:0000313" key="4">
    <source>
        <dbReference type="Proteomes" id="UP000499080"/>
    </source>
</evidence>
<keyword evidence="4" id="KW-1185">Reference proteome</keyword>
<dbReference type="Pfam" id="PF00013">
    <property type="entry name" value="KH_1"/>
    <property type="match status" value="1"/>
</dbReference>
<keyword evidence="1" id="KW-0694">RNA-binding</keyword>
<dbReference type="GO" id="GO:0003723">
    <property type="term" value="F:RNA binding"/>
    <property type="evidence" value="ECO:0007669"/>
    <property type="project" value="UniProtKB-UniRule"/>
</dbReference>
<evidence type="ECO:0000259" key="2">
    <source>
        <dbReference type="SMART" id="SM00322"/>
    </source>
</evidence>
<dbReference type="AlphaFoldDB" id="A0A4Y2PMD4"/>
<gene>
    <name evidence="3" type="primary">HDLBP_2</name>
    <name evidence="3" type="ORF">AVEN_253200_1</name>
</gene>